<feature type="domain" description="AsmA" evidence="2">
    <location>
        <begin position="5"/>
        <end position="145"/>
    </location>
</feature>
<keyword evidence="4" id="KW-1185">Reference proteome</keyword>
<feature type="compositionally biased region" description="Low complexity" evidence="1">
    <location>
        <begin position="1134"/>
        <end position="1144"/>
    </location>
</feature>
<feature type="region of interest" description="Disordered" evidence="1">
    <location>
        <begin position="308"/>
        <end position="339"/>
    </location>
</feature>
<dbReference type="GO" id="GO:0090313">
    <property type="term" value="P:regulation of protein targeting to membrane"/>
    <property type="evidence" value="ECO:0007669"/>
    <property type="project" value="TreeGrafter"/>
</dbReference>
<evidence type="ECO:0000256" key="1">
    <source>
        <dbReference type="SAM" id="MobiDB-lite"/>
    </source>
</evidence>
<dbReference type="PANTHER" id="PTHR30441">
    <property type="entry name" value="DUF748 DOMAIN-CONTAINING PROTEIN"/>
    <property type="match status" value="1"/>
</dbReference>
<feature type="region of interest" description="Disordered" evidence="1">
    <location>
        <begin position="1008"/>
        <end position="1200"/>
    </location>
</feature>
<comment type="caution">
    <text evidence="3">The sequence shown here is derived from an EMBL/GenBank/DDBJ whole genome shotgun (WGS) entry which is preliminary data.</text>
</comment>
<dbReference type="AlphaFoldDB" id="A0AAW9RR83"/>
<dbReference type="InterPro" id="IPR007844">
    <property type="entry name" value="AsmA"/>
</dbReference>
<evidence type="ECO:0000259" key="2">
    <source>
        <dbReference type="Pfam" id="PF05170"/>
    </source>
</evidence>
<feature type="region of interest" description="Disordered" evidence="1">
    <location>
        <begin position="126"/>
        <end position="152"/>
    </location>
</feature>
<feature type="domain" description="AsmA" evidence="2">
    <location>
        <begin position="633"/>
        <end position="862"/>
    </location>
</feature>
<reference evidence="3 4" key="1">
    <citation type="submission" date="2024-02" db="EMBL/GenBank/DDBJ databases">
        <title>Genome analysis and characterization of Microbaculum marinisediminis sp. nov., isolated from marine sediment.</title>
        <authorList>
            <person name="Du Z.-J."/>
            <person name="Ye Y.-Q."/>
            <person name="Zhang Z.-R."/>
            <person name="Yuan S.-M."/>
            <person name="Zhang X.-Y."/>
        </authorList>
    </citation>
    <scope>NUCLEOTIDE SEQUENCE [LARGE SCALE GENOMIC DNA]</scope>
    <source>
        <strain evidence="3 4">SDUM1044001</strain>
    </source>
</reference>
<evidence type="ECO:0000313" key="4">
    <source>
        <dbReference type="Proteomes" id="UP001378188"/>
    </source>
</evidence>
<accession>A0AAW9RR83</accession>
<protein>
    <submittedName>
        <fullName evidence="3">AsmA family protein</fullName>
    </submittedName>
</protein>
<feature type="compositionally biased region" description="Gly residues" evidence="1">
    <location>
        <begin position="1014"/>
        <end position="1035"/>
    </location>
</feature>
<organism evidence="3 4">
    <name type="scientific">Microbaculum marinum</name>
    <dbReference type="NCBI Taxonomy" id="1764581"/>
    <lineage>
        <taxon>Bacteria</taxon>
        <taxon>Pseudomonadati</taxon>
        <taxon>Pseudomonadota</taxon>
        <taxon>Alphaproteobacteria</taxon>
        <taxon>Hyphomicrobiales</taxon>
        <taxon>Tepidamorphaceae</taxon>
        <taxon>Microbaculum</taxon>
    </lineage>
</organism>
<evidence type="ECO:0000313" key="3">
    <source>
        <dbReference type="EMBL" id="MEJ8571429.1"/>
    </source>
</evidence>
<proteinExistence type="predicted"/>
<gene>
    <name evidence="3" type="ORF">V3328_08095</name>
</gene>
<dbReference type="GO" id="GO:0005886">
    <property type="term" value="C:plasma membrane"/>
    <property type="evidence" value="ECO:0007669"/>
    <property type="project" value="TreeGrafter"/>
</dbReference>
<name>A0AAW9RR83_9HYPH</name>
<sequence length="1200" mass="120198">MKRALFTLMGLVVIAIVVVLLAPLLISAQDVRNTLFAQVENATGYRLRVTGPLDISVFPALSLVAGDVGVSQQTDGAWEEFATAQEVRFGLSLPSLLSGNVRMSEVALVAPVIRVPQANAAAIAVPSERQEPAEAVPSVRQDDAATAPASGTASPAAALRNLSIDELTIIDGILVLPESDSSISGVNLTAALAAYDAPLSLDLSAVVDGRPVSAKGTVEAFGPFLEGAAQPVTLTLTADGVLAQELTVSGTALYTGERFAFDPFTATAGDSAFGGSVSGDLSGEVPVITASLNGERIDLDALLAPAGGRKGRGTGGDKADGTAADGTAADASAGVQAPTSAGDPIDVSALSSVRARVDVSLSNLIASGIAVSPLVANLSVGDGKADVVADLIGIGGASGAGSVSLDATQDSPYLSGKLRISDVDLARAAALAGKDLPVTGIATADVAFATAGKTVEEMQARLNATGSASLADGSVVVPELAAALGGDAGPDGTISGINVTAAFEDLVKPVSIDGSAVWRGERFDLDATGDVRGILAGQTSAINVTAASPRVSAGFTGNVNAAGRGDGRISLETASLTGLMRWLGQQPAWQSGFETFAINGRLAVSETAVSFEDTNVILDESRGTGAGRITLGAKPTVEARLNLEILDINPYLGAAANSGQAAGQASPAPAPGGAPQAGWDTAPIDFSALNALNADLALDVGRLVYKDIEAGPVAITATIDGGRLNAELANLALYEGAGAGSLTVDAGGKTPSQAFKFTLQDLNAYPFLSDAAGFTRIEGTGAIAVDLTASGASQAAIVSALNGTASFRFTDGAIRGINVAKMVRNLASGTLSGWQQGEAEKTDFAALGASFRVTNGQAVTDDLHLVGPLVRVAGSGSVDMPAQAINFKVDPKVVASLEGQGSEKDLEGLGVPVIVSGPWSSPRIYPDIAGILQDPQAAYDQLRKIGGGLFNLPGGGTGGSGGGDLVSGIDQQLKEKTGLSIDDILKDGKVDQDALQQGVVTGLQQLLQSQQGGQPQGGQPGSGQPQGGQPQGGLQGTLQQFLQSGQIPGGQPQGGQPQGGQPQAALSPDQLQGAPQGGQATSDVTGAIPLPRPDPRTQPKAAKGDGQTAAPKQNARQQPEGGQTGDGQRGDGPKTGTGADAADGTEGGGQGGRKSRKADGGAPQGEQSGGQQAGDQQAAPEELDAEDVAKQLLQGLFGNQ</sequence>
<feature type="compositionally biased region" description="Low complexity" evidence="1">
    <location>
        <begin position="321"/>
        <end position="334"/>
    </location>
</feature>
<dbReference type="InterPro" id="IPR052894">
    <property type="entry name" value="AsmA-related"/>
</dbReference>
<dbReference type="PANTHER" id="PTHR30441:SF4">
    <property type="entry name" value="PROTEIN ASMA"/>
    <property type="match status" value="1"/>
</dbReference>
<dbReference type="EMBL" id="JAZHOF010000003">
    <property type="protein sequence ID" value="MEJ8571429.1"/>
    <property type="molecule type" value="Genomic_DNA"/>
</dbReference>
<dbReference type="RefSeq" id="WP_340329130.1">
    <property type="nucleotide sequence ID" value="NZ_JAZHOF010000003.1"/>
</dbReference>
<feature type="compositionally biased region" description="Low complexity" evidence="1">
    <location>
        <begin position="1036"/>
        <end position="1046"/>
    </location>
</feature>
<dbReference type="Pfam" id="PF05170">
    <property type="entry name" value="AsmA"/>
    <property type="match status" value="2"/>
</dbReference>
<feature type="compositionally biased region" description="Gly residues" evidence="1">
    <location>
        <begin position="1047"/>
        <end position="1058"/>
    </location>
</feature>
<dbReference type="Proteomes" id="UP001378188">
    <property type="component" value="Unassembled WGS sequence"/>
</dbReference>